<dbReference type="SUPFAM" id="SSF46689">
    <property type="entry name" value="Homeodomain-like"/>
    <property type="match status" value="1"/>
</dbReference>
<dbReference type="InterPro" id="IPR018060">
    <property type="entry name" value="HTH_AraC"/>
</dbReference>
<keyword evidence="1" id="KW-0805">Transcription regulation</keyword>
<proteinExistence type="predicted"/>
<dbReference type="AlphaFoldDB" id="A0A0U3NWP9"/>
<sequence length="271" mass="30079">MVGSFKGILYPARLPTFHRVPAPECVTNLVQWFWIPEWDIEPGHTSRQHVIAFPASNLVVQKDLVEFAGPTTRRSHRDLTGRGWAVGALLCPALVPRFTDDPGSLRDSQLPLPLADLHASVSEAMRGTDPRERRQRAVEAFTGWLVTQSPGVSEEGILANAMMDMIGTCADVTRIEDVAARLFVSPRTLQRVARKYIGLSPSALIRRRRLQEAADRSRTDPATDLAAIAAELGYTDHAHLTNDFQKYLGFTPSTYRRSVLQDQAENHDDGG</sequence>
<dbReference type="Pfam" id="PF12833">
    <property type="entry name" value="HTH_18"/>
    <property type="match status" value="1"/>
</dbReference>
<reference evidence="5 6" key="1">
    <citation type="submission" date="2015-12" db="EMBL/GenBank/DDBJ databases">
        <authorList>
            <person name="Shamseldin A."/>
            <person name="Moawad H."/>
            <person name="Abd El-Rahim W.M."/>
            <person name="Sadowsky M.J."/>
        </authorList>
    </citation>
    <scope>NUCLEOTIDE SEQUENCE [LARGE SCALE GENOMIC DNA]</scope>
    <source>
        <strain evidence="5 6">Ar51</strain>
    </source>
</reference>
<dbReference type="RefSeq" id="WP_058930381.1">
    <property type="nucleotide sequence ID" value="NZ_CP013747.1"/>
</dbReference>
<evidence type="ECO:0000256" key="2">
    <source>
        <dbReference type="ARBA" id="ARBA00023125"/>
    </source>
</evidence>
<dbReference type="PANTHER" id="PTHR46796">
    <property type="entry name" value="HTH-TYPE TRANSCRIPTIONAL ACTIVATOR RHAS-RELATED"/>
    <property type="match status" value="1"/>
</dbReference>
<dbReference type="GO" id="GO:0003700">
    <property type="term" value="F:DNA-binding transcription factor activity"/>
    <property type="evidence" value="ECO:0007669"/>
    <property type="project" value="InterPro"/>
</dbReference>
<evidence type="ECO:0000256" key="1">
    <source>
        <dbReference type="ARBA" id="ARBA00023015"/>
    </source>
</evidence>
<dbReference type="EMBL" id="CP013747">
    <property type="protein sequence ID" value="ALV41231.1"/>
    <property type="molecule type" value="Genomic_DNA"/>
</dbReference>
<evidence type="ECO:0000256" key="3">
    <source>
        <dbReference type="ARBA" id="ARBA00023163"/>
    </source>
</evidence>
<dbReference type="KEGG" id="psul:AU252_08780"/>
<dbReference type="PROSITE" id="PS01124">
    <property type="entry name" value="HTH_ARAC_FAMILY_2"/>
    <property type="match status" value="1"/>
</dbReference>
<dbReference type="InterPro" id="IPR050204">
    <property type="entry name" value="AraC_XylS_family_regulators"/>
</dbReference>
<dbReference type="GO" id="GO:0043565">
    <property type="term" value="F:sequence-specific DNA binding"/>
    <property type="evidence" value="ECO:0007669"/>
    <property type="project" value="InterPro"/>
</dbReference>
<dbReference type="SMART" id="SM00342">
    <property type="entry name" value="HTH_ARAC"/>
    <property type="match status" value="1"/>
</dbReference>
<dbReference type="InterPro" id="IPR046532">
    <property type="entry name" value="DUF6597"/>
</dbReference>
<name>A0A0U3NWP9_9MICC</name>
<dbReference type="Gene3D" id="1.10.10.60">
    <property type="entry name" value="Homeodomain-like"/>
    <property type="match status" value="1"/>
</dbReference>
<dbReference type="InterPro" id="IPR018062">
    <property type="entry name" value="HTH_AraC-typ_CS"/>
</dbReference>
<accession>A0A0U3NWP9</accession>
<dbReference type="Pfam" id="PF20240">
    <property type="entry name" value="DUF6597"/>
    <property type="match status" value="1"/>
</dbReference>
<gene>
    <name evidence="5" type="ORF">AU252_08780</name>
</gene>
<protein>
    <submittedName>
        <fullName evidence="5">AraC family transcriptional regulator</fullName>
    </submittedName>
</protein>
<organism evidence="5">
    <name type="scientific">Pseudarthrobacter sulfonivorans</name>
    <dbReference type="NCBI Taxonomy" id="121292"/>
    <lineage>
        <taxon>Bacteria</taxon>
        <taxon>Bacillati</taxon>
        <taxon>Actinomycetota</taxon>
        <taxon>Actinomycetes</taxon>
        <taxon>Micrococcales</taxon>
        <taxon>Micrococcaceae</taxon>
        <taxon>Pseudarthrobacter</taxon>
    </lineage>
</organism>
<dbReference type="InterPro" id="IPR009057">
    <property type="entry name" value="Homeodomain-like_sf"/>
</dbReference>
<evidence type="ECO:0000313" key="6">
    <source>
        <dbReference type="Proteomes" id="UP000065151"/>
    </source>
</evidence>
<feature type="domain" description="HTH araC/xylS-type" evidence="4">
    <location>
        <begin position="174"/>
        <end position="258"/>
    </location>
</feature>
<evidence type="ECO:0000313" key="5">
    <source>
        <dbReference type="EMBL" id="ALV41231.1"/>
    </source>
</evidence>
<evidence type="ECO:0000259" key="4">
    <source>
        <dbReference type="PROSITE" id="PS01124"/>
    </source>
</evidence>
<dbReference type="Proteomes" id="UP000065151">
    <property type="component" value="Chromosome"/>
</dbReference>
<dbReference type="PROSITE" id="PS00041">
    <property type="entry name" value="HTH_ARAC_FAMILY_1"/>
    <property type="match status" value="1"/>
</dbReference>
<keyword evidence="2" id="KW-0238">DNA-binding</keyword>
<keyword evidence="3" id="KW-0804">Transcription</keyword>
<dbReference type="STRING" id="121292.AU252_08780"/>